<keyword evidence="12" id="KW-1185">Reference proteome</keyword>
<organism evidence="11 12">
    <name type="scientific">Neodothiora populina</name>
    <dbReference type="NCBI Taxonomy" id="2781224"/>
    <lineage>
        <taxon>Eukaryota</taxon>
        <taxon>Fungi</taxon>
        <taxon>Dikarya</taxon>
        <taxon>Ascomycota</taxon>
        <taxon>Pezizomycotina</taxon>
        <taxon>Dothideomycetes</taxon>
        <taxon>Dothideomycetidae</taxon>
        <taxon>Dothideales</taxon>
        <taxon>Dothioraceae</taxon>
        <taxon>Neodothiora</taxon>
    </lineage>
</organism>
<keyword evidence="3" id="KW-0813">Transport</keyword>
<feature type="compositionally biased region" description="Basic and acidic residues" evidence="9">
    <location>
        <begin position="477"/>
        <end position="488"/>
    </location>
</feature>
<keyword evidence="5" id="KW-0653">Protein transport</keyword>
<dbReference type="CDD" id="cd06867">
    <property type="entry name" value="PX_SNX41_42"/>
    <property type="match status" value="1"/>
</dbReference>
<keyword evidence="7" id="KW-0446">Lipid-binding</keyword>
<evidence type="ECO:0000256" key="7">
    <source>
        <dbReference type="ARBA" id="ARBA00023121"/>
    </source>
</evidence>
<sequence length="640" mass="70932">MWDDEDNNPYGSFGRRDSETSDLPGYNSSGVPGTPPSGLTSPDIAATDYSATLGPEHMDDEELEATSDTESTKVKPRKGGYSSRIVQILYEHPDLDIQIVAAGKNTEGGGSYITYTIRTGDVEVRRRYSEFASLRQTLVSLHPTLIIPPIPEKHTMADYAAKPTKAKEDVGIIELRQRMLTTFLNRCRKMEEVRNDGVWSRFLDPNASWSEVLHSHPVASIPKNNLKAPPLDPANPSPGHQFLPIPSASAKLRSTSTAGVSASGTPTSPPQQSTLPSVAAHSVPGLQVFSPFPPDADTLSEADLDPYFVQYEASSRELETLLQGSMERVNQRTLQHLYKLGDDLMELGGRYNAFSLSEQSQTVAAAIEKVGQACDFTYIQTRDLSSALSAQFAEPMRESAQFAGIVKNVLRYRVMKRVQEEMTRDELEKKKTTLETLERSEMEAKRIEQYLNQYSPASAAPKRSMSTGSNANKLRNPARDTLPRRAEDDTASIDSDFPPTLGQNAPSAGQGLPQPEPVSHPTTSHRRGVSTNFITNKVFGRLSHALHSVTDADPERARRDQIGKTKESLVQLEAALEVSEKDVRDASSGVLKDLKRFQNEKEEDLRHYMINFARCHVNWAKSSLETWEEAKAEVMKIDVR</sequence>
<dbReference type="InterPro" id="IPR051079">
    <property type="entry name" value="Sorting_Nexin_Autophagy"/>
</dbReference>
<feature type="region of interest" description="Disordered" evidence="9">
    <location>
        <begin position="224"/>
        <end position="277"/>
    </location>
</feature>
<dbReference type="Gene3D" id="1.20.1270.60">
    <property type="entry name" value="Arfaptin homology (AH) domain/BAR domain"/>
    <property type="match status" value="2"/>
</dbReference>
<proteinExistence type="inferred from homology"/>
<dbReference type="PANTHER" id="PTHR46979">
    <property type="entry name" value="SORTING NEXIN-41"/>
    <property type="match status" value="1"/>
</dbReference>
<evidence type="ECO:0000256" key="9">
    <source>
        <dbReference type="SAM" id="MobiDB-lite"/>
    </source>
</evidence>
<evidence type="ECO:0000256" key="8">
    <source>
        <dbReference type="ARBA" id="ARBA00023136"/>
    </source>
</evidence>
<name>A0ABR3PI34_9PEZI</name>
<evidence type="ECO:0000256" key="4">
    <source>
        <dbReference type="ARBA" id="ARBA00022753"/>
    </source>
</evidence>
<dbReference type="PANTHER" id="PTHR46979:SF2">
    <property type="entry name" value="SORTING NEXIN-41"/>
    <property type="match status" value="1"/>
</dbReference>
<keyword evidence="4" id="KW-0967">Endosome</keyword>
<evidence type="ECO:0000313" key="12">
    <source>
        <dbReference type="Proteomes" id="UP001562354"/>
    </source>
</evidence>
<feature type="region of interest" description="Disordered" evidence="9">
    <location>
        <begin position="1"/>
        <end position="78"/>
    </location>
</feature>
<feature type="compositionally biased region" description="Low complexity" evidence="9">
    <location>
        <begin position="254"/>
        <end position="277"/>
    </location>
</feature>
<evidence type="ECO:0000256" key="5">
    <source>
        <dbReference type="ARBA" id="ARBA00022927"/>
    </source>
</evidence>
<evidence type="ECO:0000256" key="2">
    <source>
        <dbReference type="ARBA" id="ARBA00010883"/>
    </source>
</evidence>
<dbReference type="GeneID" id="95977665"/>
<comment type="caution">
    <text evidence="11">The sequence shown here is derived from an EMBL/GenBank/DDBJ whole genome shotgun (WGS) entry which is preliminary data.</text>
</comment>
<feature type="compositionally biased region" description="Acidic residues" evidence="9">
    <location>
        <begin position="58"/>
        <end position="67"/>
    </location>
</feature>
<dbReference type="InterPro" id="IPR001683">
    <property type="entry name" value="PX_dom"/>
</dbReference>
<dbReference type="InterPro" id="IPR027267">
    <property type="entry name" value="AH/BAR_dom_sf"/>
</dbReference>
<dbReference type="Gene3D" id="3.30.1520.10">
    <property type="entry name" value="Phox-like domain"/>
    <property type="match status" value="1"/>
</dbReference>
<comment type="similarity">
    <text evidence="2">Belongs to the sorting nexin family.</text>
</comment>
<evidence type="ECO:0000259" key="10">
    <source>
        <dbReference type="PROSITE" id="PS50195"/>
    </source>
</evidence>
<keyword evidence="8" id="KW-0472">Membrane</keyword>
<evidence type="ECO:0000256" key="1">
    <source>
        <dbReference type="ARBA" id="ARBA00004481"/>
    </source>
</evidence>
<dbReference type="SUPFAM" id="SSF64268">
    <property type="entry name" value="PX domain"/>
    <property type="match status" value="1"/>
</dbReference>
<keyword evidence="6" id="KW-0072">Autophagy</keyword>
<dbReference type="PROSITE" id="PS50195">
    <property type="entry name" value="PX"/>
    <property type="match status" value="1"/>
</dbReference>
<evidence type="ECO:0000256" key="3">
    <source>
        <dbReference type="ARBA" id="ARBA00022448"/>
    </source>
</evidence>
<feature type="domain" description="PX" evidence="10">
    <location>
        <begin position="93"/>
        <end position="209"/>
    </location>
</feature>
<dbReference type="SMART" id="SM00312">
    <property type="entry name" value="PX"/>
    <property type="match status" value="1"/>
</dbReference>
<feature type="compositionally biased region" description="Polar residues" evidence="9">
    <location>
        <begin position="464"/>
        <end position="473"/>
    </location>
</feature>
<dbReference type="RefSeq" id="XP_069202075.1">
    <property type="nucleotide sequence ID" value="XM_069343520.1"/>
</dbReference>
<dbReference type="EMBL" id="JBFMKM010000005">
    <property type="protein sequence ID" value="KAL1305802.1"/>
    <property type="molecule type" value="Genomic_DNA"/>
</dbReference>
<dbReference type="InterPro" id="IPR036871">
    <property type="entry name" value="PX_dom_sf"/>
</dbReference>
<reference evidence="11 12" key="1">
    <citation type="submission" date="2024-07" db="EMBL/GenBank/DDBJ databases">
        <title>Draft sequence of the Neodothiora populina.</title>
        <authorList>
            <person name="Drown D.D."/>
            <person name="Schuette U.S."/>
            <person name="Buechlein A.B."/>
            <person name="Rusch D.R."/>
            <person name="Winton L.W."/>
            <person name="Adams G.A."/>
        </authorList>
    </citation>
    <scope>NUCLEOTIDE SEQUENCE [LARGE SCALE GENOMIC DNA]</scope>
    <source>
        <strain evidence="11 12">CPC 39397</strain>
    </source>
</reference>
<dbReference type="Pfam" id="PF00787">
    <property type="entry name" value="PX"/>
    <property type="match status" value="1"/>
</dbReference>
<evidence type="ECO:0000313" key="11">
    <source>
        <dbReference type="EMBL" id="KAL1305802.1"/>
    </source>
</evidence>
<gene>
    <name evidence="11" type="ORF">AAFC00_003965</name>
</gene>
<comment type="subcellular location">
    <subcellularLocation>
        <location evidence="1">Endosome membrane</location>
        <topology evidence="1">Peripheral membrane protein</topology>
    </subcellularLocation>
</comment>
<dbReference type="Proteomes" id="UP001562354">
    <property type="component" value="Unassembled WGS sequence"/>
</dbReference>
<accession>A0ABR3PI34</accession>
<protein>
    <recommendedName>
        <fullName evidence="10">PX domain-containing protein</fullName>
    </recommendedName>
</protein>
<evidence type="ECO:0000256" key="6">
    <source>
        <dbReference type="ARBA" id="ARBA00023006"/>
    </source>
</evidence>
<dbReference type="InterPro" id="IPR044106">
    <property type="entry name" value="PX_Snx41/Atg20"/>
</dbReference>
<feature type="region of interest" description="Disordered" evidence="9">
    <location>
        <begin position="454"/>
        <end position="529"/>
    </location>
</feature>